<evidence type="ECO:0000259" key="3">
    <source>
        <dbReference type="Pfam" id="PF01648"/>
    </source>
</evidence>
<name>A0A8I1KJH4_9HYPH</name>
<protein>
    <submittedName>
        <fullName evidence="4">4'-phosphopantetheinyl transferase superfamily protein</fullName>
    </submittedName>
</protein>
<dbReference type="AlphaFoldDB" id="A0A8I1KJH4"/>
<dbReference type="GO" id="GO:0008897">
    <property type="term" value="F:holo-[acyl-carrier-protein] synthase activity"/>
    <property type="evidence" value="ECO:0007669"/>
    <property type="project" value="InterPro"/>
</dbReference>
<keyword evidence="2 4" id="KW-0808">Transferase</keyword>
<feature type="domain" description="4'-phosphopantetheinyl transferase" evidence="3">
    <location>
        <begin position="149"/>
        <end position="221"/>
    </location>
</feature>
<reference evidence="4 5" key="1">
    <citation type="submission" date="2020-12" db="EMBL/GenBank/DDBJ databases">
        <title>Revised draft genomes of Rhodomicrobium vannielii ATCC 17100 and Rhodomicrobium udaipurense JA643.</title>
        <authorList>
            <person name="Conners E.M."/>
            <person name="Davenport E.J."/>
            <person name="Bose A."/>
        </authorList>
    </citation>
    <scope>NUCLEOTIDE SEQUENCE [LARGE SCALE GENOMIC DNA]</scope>
    <source>
        <strain evidence="4 5">JA643</strain>
    </source>
</reference>
<comment type="similarity">
    <text evidence="1">Belongs to the P-Pant transferase superfamily. Gsp/Sfp/HetI/AcpT family.</text>
</comment>
<dbReference type="GO" id="GO:0019878">
    <property type="term" value="P:lysine biosynthetic process via aminoadipic acid"/>
    <property type="evidence" value="ECO:0007669"/>
    <property type="project" value="TreeGrafter"/>
</dbReference>
<gene>
    <name evidence="4" type="ORF">JDN41_09400</name>
</gene>
<keyword evidence="5" id="KW-1185">Reference proteome</keyword>
<dbReference type="PANTHER" id="PTHR12215">
    <property type="entry name" value="PHOSPHOPANTETHEINE TRANSFERASE"/>
    <property type="match status" value="1"/>
</dbReference>
<dbReference type="Proteomes" id="UP000623250">
    <property type="component" value="Unassembled WGS sequence"/>
</dbReference>
<dbReference type="Pfam" id="PF01648">
    <property type="entry name" value="ACPS"/>
    <property type="match status" value="1"/>
</dbReference>
<dbReference type="InterPro" id="IPR008278">
    <property type="entry name" value="4-PPantetheinyl_Trfase_dom"/>
</dbReference>
<organism evidence="4 5">
    <name type="scientific">Rhodomicrobium udaipurense</name>
    <dbReference type="NCBI Taxonomy" id="1202716"/>
    <lineage>
        <taxon>Bacteria</taxon>
        <taxon>Pseudomonadati</taxon>
        <taxon>Pseudomonadota</taxon>
        <taxon>Alphaproteobacteria</taxon>
        <taxon>Hyphomicrobiales</taxon>
        <taxon>Hyphomicrobiaceae</taxon>
        <taxon>Rhodomicrobium</taxon>
    </lineage>
</organism>
<dbReference type="Gene3D" id="3.90.470.20">
    <property type="entry name" value="4'-phosphopantetheinyl transferase domain"/>
    <property type="match status" value="2"/>
</dbReference>
<comment type="caution">
    <text evidence="4">The sequence shown here is derived from an EMBL/GenBank/DDBJ whole genome shotgun (WGS) entry which is preliminary data.</text>
</comment>
<dbReference type="InterPro" id="IPR050559">
    <property type="entry name" value="P-Pant_transferase_sf"/>
</dbReference>
<dbReference type="EMBL" id="JAEMUK010000017">
    <property type="protein sequence ID" value="MBJ7543777.1"/>
    <property type="molecule type" value="Genomic_DNA"/>
</dbReference>
<evidence type="ECO:0000256" key="2">
    <source>
        <dbReference type="ARBA" id="ARBA00022679"/>
    </source>
</evidence>
<proteinExistence type="inferred from homology"/>
<dbReference type="InterPro" id="IPR037143">
    <property type="entry name" value="4-PPantetheinyl_Trfase_dom_sf"/>
</dbReference>
<dbReference type="RefSeq" id="WP_199502393.1">
    <property type="nucleotide sequence ID" value="NZ_JAEMUK010000017.1"/>
</dbReference>
<dbReference type="GO" id="GO:0000287">
    <property type="term" value="F:magnesium ion binding"/>
    <property type="evidence" value="ECO:0007669"/>
    <property type="project" value="InterPro"/>
</dbReference>
<evidence type="ECO:0000313" key="5">
    <source>
        <dbReference type="Proteomes" id="UP000623250"/>
    </source>
</evidence>
<evidence type="ECO:0000256" key="1">
    <source>
        <dbReference type="ARBA" id="ARBA00010990"/>
    </source>
</evidence>
<dbReference type="PANTHER" id="PTHR12215:SF15">
    <property type="entry name" value="4'-PHOSPHOPANTETHEINYL TRANSFERASE SUPERFAMILY-RELATED"/>
    <property type="match status" value="1"/>
</dbReference>
<accession>A0A8I1KJH4</accession>
<dbReference type="SUPFAM" id="SSF56214">
    <property type="entry name" value="4'-phosphopantetheinyl transferase"/>
    <property type="match status" value="2"/>
</dbReference>
<evidence type="ECO:0000313" key="4">
    <source>
        <dbReference type="EMBL" id="MBJ7543777.1"/>
    </source>
</evidence>
<sequence>MQSSEPMAASHDLAGISAPLGAFFISLQSGRIVSEQPVEAACCFQRVICLLIPQAARHRLASLSSCIDEEDLREIGRYRKRERQLGMAAARVALRASLCDLTGHRFPGDIALGKTETGKPLVARPAGFHPSISHTERLDAVAVAEEIDLGLDVESTDIASAKPMLAALLSQSEILTLERVDADLSHDRFLKLWTVKEALAKLTGEGLSEAVSGCEVPRHDGAFLHADADGRRCVVFSARIADLTGGQERGRLALAIDARCRAGEDIVRLEFRLVHGTGGRTADHPKLAHSGCD</sequence>
<dbReference type="GO" id="GO:0005829">
    <property type="term" value="C:cytosol"/>
    <property type="evidence" value="ECO:0007669"/>
    <property type="project" value="TreeGrafter"/>
</dbReference>